<keyword evidence="4" id="KW-0560">Oxidoreductase</keyword>
<dbReference type="AlphaFoldDB" id="A0A2L2Y1K8"/>
<keyword evidence="6" id="KW-0503">Monooxygenase</keyword>
<dbReference type="InterPro" id="IPR018301">
    <property type="entry name" value="ArAA_hydroxylase_Fe/CU_BS"/>
</dbReference>
<feature type="binding site" evidence="7">
    <location>
        <position position="377"/>
    </location>
    <ligand>
        <name>Fe cation</name>
        <dbReference type="ChEBI" id="CHEBI:24875"/>
    </ligand>
</feature>
<feature type="domain" description="Biopterin-dependent aromatic amino acid hydroxylase family profile" evidence="9">
    <location>
        <begin position="153"/>
        <end position="500"/>
    </location>
</feature>
<dbReference type="InterPro" id="IPR019773">
    <property type="entry name" value="Tyrosine_3-monooxygenase-like"/>
</dbReference>
<protein>
    <recommendedName>
        <fullName evidence="9">Biopterin-dependent aromatic amino acid hydroxylase family profile domain-containing protein</fullName>
    </recommendedName>
</protein>
<comment type="similarity">
    <text evidence="2">Belongs to the biopterin-dependent aromatic amino acid hydroxylase family.</text>
</comment>
<dbReference type="PANTHER" id="PTHR11473:SF15">
    <property type="entry name" value="TYROSINE 3-MONOOXYGENASE"/>
    <property type="match status" value="1"/>
</dbReference>
<dbReference type="GO" id="GO:0048066">
    <property type="term" value="P:developmental pigmentation"/>
    <property type="evidence" value="ECO:0007669"/>
    <property type="project" value="UniProtKB-ARBA"/>
</dbReference>
<feature type="binding site" evidence="7">
    <location>
        <position position="332"/>
    </location>
    <ligand>
        <name>Fe cation</name>
        <dbReference type="ChEBI" id="CHEBI:24875"/>
    </ligand>
</feature>
<keyword evidence="5 7" id="KW-0408">Iron</keyword>
<comment type="cofactor">
    <cofactor evidence="1 8">
        <name>Fe(2+)</name>
        <dbReference type="ChEBI" id="CHEBI:29033"/>
    </cofactor>
</comment>
<name>A0A2L2Y1K8_PARTP</name>
<dbReference type="InterPro" id="IPR019774">
    <property type="entry name" value="Aromatic-AA_hydroxylase_C"/>
</dbReference>
<dbReference type="PRINTS" id="PR00372">
    <property type="entry name" value="FYWHYDRXLASE"/>
</dbReference>
<dbReference type="FunFam" id="1.10.800.10:FF:000004">
    <property type="entry name" value="Tyrosine 3-monooxygenase"/>
    <property type="match status" value="1"/>
</dbReference>
<evidence type="ECO:0000256" key="4">
    <source>
        <dbReference type="ARBA" id="ARBA00023002"/>
    </source>
</evidence>
<dbReference type="PROSITE" id="PS00367">
    <property type="entry name" value="BH4_AAA_HYDROXYL_1"/>
    <property type="match status" value="1"/>
</dbReference>
<dbReference type="GO" id="GO:0043204">
    <property type="term" value="C:perikaryon"/>
    <property type="evidence" value="ECO:0007669"/>
    <property type="project" value="TreeGrafter"/>
</dbReference>
<accession>A0A2L2Y1K8</accession>
<proteinExistence type="evidence at transcript level"/>
<reference evidence="10" key="1">
    <citation type="journal article" date="2016" name="Mol. Ecol. Resour.">
        <title>Evaluation of the impact of RNA preservation methods of spiders for de novo transcriptome assembly.</title>
        <authorList>
            <person name="Kono N."/>
            <person name="Nakamura H."/>
            <person name="Ito Y."/>
            <person name="Tomita M."/>
            <person name="Arakawa K."/>
        </authorList>
    </citation>
    <scope>NUCLEOTIDE SEQUENCE</scope>
    <source>
        <tissue evidence="10">Whole body</tissue>
    </source>
</reference>
<dbReference type="GO" id="GO:0005737">
    <property type="term" value="C:cytoplasm"/>
    <property type="evidence" value="ECO:0007669"/>
    <property type="project" value="TreeGrafter"/>
</dbReference>
<dbReference type="PIRSF" id="PIRSF000336">
    <property type="entry name" value="TH"/>
    <property type="match status" value="1"/>
</dbReference>
<sequence>MIATSASFQERISINEQIPVSNRPRRNSLVIDAKLETVKNKLAQEQWIKELKKDEIQFQDLTEEEILLLSHIADDNGSNKIITNVVFTIEDDYSLLPYILKCIDASSAYIQHLETRVSKKEHASVDVLVKMAVRKNELMKLIKTVRRNEEITITVISNEKVYFLDKWFPKHISDLDKCAHILSKFEPNLDSSHPGYTDIAYRTRRKDIALKAFSYQHGQPIPHVEYTDDEIKTWSAVYKRMKALHHRHACMSYQKSFQLLEEANIYRADAIPQLQDVSTFLKRESGFTLRPAAGLVSARDFLASLAFRVFQCTQYVRHKSSPHHTVEPDCIHELLGHIPMFSDPAFARFSQEIGLASLGASDEEIEKLATVYWFTVEFGLCKEKGDIKAYGAALLSSYGELLNAMSSKPQVLPFDPIVTAVQAYQDQEFQPIYFVAESFEDAKEKVREYVNYHMDHQHHVIYDPYTETIVEIDSLTKLEKLAESIKSDYSTLMAAFRHLK</sequence>
<dbReference type="PANTHER" id="PTHR11473">
    <property type="entry name" value="AROMATIC AMINO ACID HYDROXYLASE"/>
    <property type="match status" value="1"/>
</dbReference>
<evidence type="ECO:0000256" key="1">
    <source>
        <dbReference type="ARBA" id="ARBA00001954"/>
    </source>
</evidence>
<dbReference type="InterPro" id="IPR001273">
    <property type="entry name" value="ArAA_hydroxylase"/>
</dbReference>
<evidence type="ECO:0000256" key="3">
    <source>
        <dbReference type="ARBA" id="ARBA00022723"/>
    </source>
</evidence>
<evidence type="ECO:0000256" key="7">
    <source>
        <dbReference type="PIRSR" id="PIRSR000336-1"/>
    </source>
</evidence>
<keyword evidence="3 7" id="KW-0479">Metal-binding</keyword>
<dbReference type="GO" id="GO:0005506">
    <property type="term" value="F:iron ion binding"/>
    <property type="evidence" value="ECO:0007669"/>
    <property type="project" value="InterPro"/>
</dbReference>
<dbReference type="OrthoDB" id="983542at2759"/>
<evidence type="ECO:0000259" key="9">
    <source>
        <dbReference type="PROSITE" id="PS51410"/>
    </source>
</evidence>
<organism evidence="10">
    <name type="scientific">Parasteatoda tepidariorum</name>
    <name type="common">Common house spider</name>
    <name type="synonym">Achaearanea tepidariorum</name>
    <dbReference type="NCBI Taxonomy" id="114398"/>
    <lineage>
        <taxon>Eukaryota</taxon>
        <taxon>Metazoa</taxon>
        <taxon>Ecdysozoa</taxon>
        <taxon>Arthropoda</taxon>
        <taxon>Chelicerata</taxon>
        <taxon>Arachnida</taxon>
        <taxon>Araneae</taxon>
        <taxon>Araneomorphae</taxon>
        <taxon>Entelegynae</taxon>
        <taxon>Araneoidea</taxon>
        <taxon>Theridiidae</taxon>
        <taxon>Parasteatoda</taxon>
    </lineage>
</organism>
<dbReference type="GO" id="GO:0030424">
    <property type="term" value="C:axon"/>
    <property type="evidence" value="ECO:0007669"/>
    <property type="project" value="TreeGrafter"/>
</dbReference>
<evidence type="ECO:0000313" key="10">
    <source>
        <dbReference type="EMBL" id="LAA02053.1"/>
    </source>
</evidence>
<dbReference type="Pfam" id="PF00351">
    <property type="entry name" value="Biopterin_H"/>
    <property type="match status" value="1"/>
</dbReference>
<dbReference type="SUPFAM" id="SSF56534">
    <property type="entry name" value="Aromatic aminoacid monoxygenases, catalytic and oligomerization domains"/>
    <property type="match status" value="1"/>
</dbReference>
<feature type="binding site" evidence="7">
    <location>
        <position position="337"/>
    </location>
    <ligand>
        <name>Fe cation</name>
        <dbReference type="ChEBI" id="CHEBI:24875"/>
    </ligand>
</feature>
<dbReference type="PROSITE" id="PS51410">
    <property type="entry name" value="BH4_AAA_HYDROXYL_2"/>
    <property type="match status" value="1"/>
</dbReference>
<evidence type="ECO:0000256" key="8">
    <source>
        <dbReference type="PIRSR" id="PIRSR601273-2"/>
    </source>
</evidence>
<evidence type="ECO:0000256" key="2">
    <source>
        <dbReference type="ARBA" id="ARBA00009712"/>
    </source>
</evidence>
<dbReference type="InterPro" id="IPR036951">
    <property type="entry name" value="ArAA_hydroxylase_sf"/>
</dbReference>
<dbReference type="GO" id="GO:0004511">
    <property type="term" value="F:tyrosine 3-monooxygenase activity"/>
    <property type="evidence" value="ECO:0007669"/>
    <property type="project" value="TreeGrafter"/>
</dbReference>
<evidence type="ECO:0000256" key="6">
    <source>
        <dbReference type="ARBA" id="ARBA00023033"/>
    </source>
</evidence>
<dbReference type="GO" id="GO:0006585">
    <property type="term" value="P:dopamine biosynthetic process from tyrosine"/>
    <property type="evidence" value="ECO:0007669"/>
    <property type="project" value="TreeGrafter"/>
</dbReference>
<dbReference type="EMBL" id="IAAA01005369">
    <property type="protein sequence ID" value="LAA02053.1"/>
    <property type="molecule type" value="mRNA"/>
</dbReference>
<dbReference type="Gene3D" id="1.10.800.10">
    <property type="entry name" value="Aromatic amino acid hydroxylase"/>
    <property type="match status" value="1"/>
</dbReference>
<dbReference type="InterPro" id="IPR036329">
    <property type="entry name" value="Aro-AA_hydroxylase_C_sf"/>
</dbReference>
<evidence type="ECO:0000256" key="5">
    <source>
        <dbReference type="ARBA" id="ARBA00023004"/>
    </source>
</evidence>